<dbReference type="PANTHER" id="PTHR42898:SF2">
    <property type="entry name" value="ENOYL-(ACYL CARRIER) REDUCTASE"/>
    <property type="match status" value="1"/>
</dbReference>
<sequence>MSQTLIPPSLPSSTLSEKSNLLNQPSPFFSYPTFRHWWHLRNRHAIVEELVGFGARVYTRCRNESELDGCLSERDNLGFGVTGFELLFLFTELEDWLVFDPYINIVGRNIRKSVVDFTAAGFSTLMAANFESVFHIFQLAYPPLKASGVGSIVFTSSVSGFVSLKSMPVQGATKGKRQYKKEQVSPDCYVTTNRVQHHV</sequence>
<dbReference type="SUPFAM" id="SSF51735">
    <property type="entry name" value="NAD(P)-binding Rossmann-fold domains"/>
    <property type="match status" value="1"/>
</dbReference>
<dbReference type="EnsemblPlants" id="QL01p027748:mrna">
    <property type="protein sequence ID" value="QL01p027748:mrna"/>
    <property type="gene ID" value="QL01p027748"/>
</dbReference>
<dbReference type="Gramene" id="QL01p027748:mrna">
    <property type="protein sequence ID" value="QL01p027748:mrna"/>
    <property type="gene ID" value="QL01p027748"/>
</dbReference>
<dbReference type="GO" id="GO:0016491">
    <property type="term" value="F:oxidoreductase activity"/>
    <property type="evidence" value="ECO:0007669"/>
    <property type="project" value="UniProtKB-KW"/>
</dbReference>
<dbReference type="Gene3D" id="3.40.50.720">
    <property type="entry name" value="NAD(P)-binding Rossmann-like Domain"/>
    <property type="match status" value="1"/>
</dbReference>
<reference evidence="4 5" key="1">
    <citation type="journal article" date="2016" name="G3 (Bethesda)">
        <title>First Draft Assembly and Annotation of the Genome of a California Endemic Oak Quercus lobata Nee (Fagaceae).</title>
        <authorList>
            <person name="Sork V.L."/>
            <person name="Fitz-Gibbon S.T."/>
            <person name="Puiu D."/>
            <person name="Crepeau M."/>
            <person name="Gugger P.F."/>
            <person name="Sherman R."/>
            <person name="Stevens K."/>
            <person name="Langley C.H."/>
            <person name="Pellegrini M."/>
            <person name="Salzberg S.L."/>
        </authorList>
    </citation>
    <scope>NUCLEOTIDE SEQUENCE [LARGE SCALE GENOMIC DNA]</scope>
    <source>
        <strain evidence="4 5">cv. SW786</strain>
    </source>
</reference>
<protein>
    <submittedName>
        <fullName evidence="4">Uncharacterized protein</fullName>
    </submittedName>
</protein>
<dbReference type="PANTHER" id="PTHR42898">
    <property type="entry name" value="TROPINONE REDUCTASE"/>
    <property type="match status" value="1"/>
</dbReference>
<keyword evidence="1" id="KW-0521">NADP</keyword>
<name>A0A7N2QXM3_QUELO</name>
<evidence type="ECO:0000256" key="3">
    <source>
        <dbReference type="ARBA" id="ARBA00025714"/>
    </source>
</evidence>
<dbReference type="InterPro" id="IPR002347">
    <property type="entry name" value="SDR_fam"/>
</dbReference>
<accession>A0A7N2QXM3</accession>
<dbReference type="Pfam" id="PF00106">
    <property type="entry name" value="adh_short"/>
    <property type="match status" value="1"/>
</dbReference>
<keyword evidence="2" id="KW-0560">Oxidoreductase</keyword>
<dbReference type="InterPro" id="IPR036291">
    <property type="entry name" value="NAD(P)-bd_dom_sf"/>
</dbReference>
<dbReference type="InterPro" id="IPR045000">
    <property type="entry name" value="TR"/>
</dbReference>
<dbReference type="EMBL" id="LRBV02000001">
    <property type="status" value="NOT_ANNOTATED_CDS"/>
    <property type="molecule type" value="Genomic_DNA"/>
</dbReference>
<evidence type="ECO:0000256" key="1">
    <source>
        <dbReference type="ARBA" id="ARBA00022857"/>
    </source>
</evidence>
<keyword evidence="5" id="KW-1185">Reference proteome</keyword>
<dbReference type="AlphaFoldDB" id="A0A7N2QXM3"/>
<reference evidence="4" key="2">
    <citation type="submission" date="2021-01" db="UniProtKB">
        <authorList>
            <consortium name="EnsemblPlants"/>
        </authorList>
    </citation>
    <scope>IDENTIFICATION</scope>
</reference>
<dbReference type="Proteomes" id="UP000594261">
    <property type="component" value="Chromosome 1"/>
</dbReference>
<evidence type="ECO:0000256" key="2">
    <source>
        <dbReference type="ARBA" id="ARBA00023002"/>
    </source>
</evidence>
<organism evidence="4 5">
    <name type="scientific">Quercus lobata</name>
    <name type="common">Valley oak</name>
    <dbReference type="NCBI Taxonomy" id="97700"/>
    <lineage>
        <taxon>Eukaryota</taxon>
        <taxon>Viridiplantae</taxon>
        <taxon>Streptophyta</taxon>
        <taxon>Embryophyta</taxon>
        <taxon>Tracheophyta</taxon>
        <taxon>Spermatophyta</taxon>
        <taxon>Magnoliopsida</taxon>
        <taxon>eudicotyledons</taxon>
        <taxon>Gunneridae</taxon>
        <taxon>Pentapetalae</taxon>
        <taxon>rosids</taxon>
        <taxon>fabids</taxon>
        <taxon>Fagales</taxon>
        <taxon>Fagaceae</taxon>
        <taxon>Quercus</taxon>
    </lineage>
</organism>
<evidence type="ECO:0000313" key="5">
    <source>
        <dbReference type="Proteomes" id="UP000594261"/>
    </source>
</evidence>
<proteinExistence type="inferred from homology"/>
<evidence type="ECO:0000313" key="4">
    <source>
        <dbReference type="EnsemblPlants" id="QL01p027748:mrna"/>
    </source>
</evidence>
<comment type="similarity">
    <text evidence="3">Belongs to the short-chain dehydrogenases/reductases (SDR) family. SDR65C subfamily.</text>
</comment>
<dbReference type="InParanoid" id="A0A7N2QXM3"/>